<sequence length="249" mass="26401">MGSTVIEKPTVVLVHGAFHTPDCWDLVTAQLQQYQYPFRTVKLPSAGGSLATTVADDAAEIQKTTSELVASGKDVILVLHSYSGIPGTESAKGLLKKDLEAEQKLGGITSLVYISAFLVPAGDSVASFLGGMPPWIVFDGEKMTAATADHVFYNDLPKSTQTILVDKLTHQAKPSFYTPLTYPAYKEVSVSYLLCEQDNTIPFDGQKGMVGIGGPNVVSHICSAGHSPMLSMPSKVVAVIRGASGELLA</sequence>
<accession>A0A0C3GPE2</accession>
<dbReference type="Gene3D" id="3.40.50.1820">
    <property type="entry name" value="alpha/beta hydrolase"/>
    <property type="match status" value="1"/>
</dbReference>
<feature type="domain" description="AB hydrolase-1" evidence="1">
    <location>
        <begin position="11"/>
        <end position="238"/>
    </location>
</feature>
<dbReference type="InParanoid" id="A0A0C3GPE2"/>
<dbReference type="SUPFAM" id="SSF53474">
    <property type="entry name" value="alpha/beta-Hydrolases"/>
    <property type="match status" value="1"/>
</dbReference>
<dbReference type="InterPro" id="IPR000073">
    <property type="entry name" value="AB_hydrolase_1"/>
</dbReference>
<reference evidence="3" key="2">
    <citation type="submission" date="2015-01" db="EMBL/GenBank/DDBJ databases">
        <title>Evolutionary Origins and Diversification of the Mycorrhizal Mutualists.</title>
        <authorList>
            <consortium name="DOE Joint Genome Institute"/>
            <consortium name="Mycorrhizal Genomics Consortium"/>
            <person name="Kohler A."/>
            <person name="Kuo A."/>
            <person name="Nagy L.G."/>
            <person name="Floudas D."/>
            <person name="Copeland A."/>
            <person name="Barry K.W."/>
            <person name="Cichocki N."/>
            <person name="Veneault-Fourrey C."/>
            <person name="LaButti K."/>
            <person name="Lindquist E.A."/>
            <person name="Lipzen A."/>
            <person name="Lundell T."/>
            <person name="Morin E."/>
            <person name="Murat C."/>
            <person name="Riley R."/>
            <person name="Ohm R."/>
            <person name="Sun H."/>
            <person name="Tunlid A."/>
            <person name="Henrissat B."/>
            <person name="Grigoriev I.V."/>
            <person name="Hibbett D.S."/>
            <person name="Martin F."/>
        </authorList>
    </citation>
    <scope>NUCLEOTIDE SEQUENCE [LARGE SCALE GENOMIC DNA]</scope>
    <source>
        <strain evidence="3">Zn</strain>
    </source>
</reference>
<dbReference type="AlphaFoldDB" id="A0A0C3GPE2"/>
<dbReference type="InterPro" id="IPR052897">
    <property type="entry name" value="Sec-Metab_Biosynth_Hydrolase"/>
</dbReference>
<dbReference type="EMBL" id="KN832897">
    <property type="protein sequence ID" value="KIM93274.1"/>
    <property type="molecule type" value="Genomic_DNA"/>
</dbReference>
<proteinExistence type="predicted"/>
<dbReference type="Pfam" id="PF12697">
    <property type="entry name" value="Abhydrolase_6"/>
    <property type="match status" value="1"/>
</dbReference>
<evidence type="ECO:0000259" key="1">
    <source>
        <dbReference type="Pfam" id="PF12697"/>
    </source>
</evidence>
<reference evidence="2 3" key="1">
    <citation type="submission" date="2014-04" db="EMBL/GenBank/DDBJ databases">
        <authorList>
            <consortium name="DOE Joint Genome Institute"/>
            <person name="Kuo A."/>
            <person name="Martino E."/>
            <person name="Perotto S."/>
            <person name="Kohler A."/>
            <person name="Nagy L.G."/>
            <person name="Floudas D."/>
            <person name="Copeland A."/>
            <person name="Barry K.W."/>
            <person name="Cichocki N."/>
            <person name="Veneault-Fourrey C."/>
            <person name="LaButti K."/>
            <person name="Lindquist E.A."/>
            <person name="Lipzen A."/>
            <person name="Lundell T."/>
            <person name="Morin E."/>
            <person name="Murat C."/>
            <person name="Sun H."/>
            <person name="Tunlid A."/>
            <person name="Henrissat B."/>
            <person name="Grigoriev I.V."/>
            <person name="Hibbett D.S."/>
            <person name="Martin F."/>
            <person name="Nordberg H.P."/>
            <person name="Cantor M.N."/>
            <person name="Hua S.X."/>
        </authorList>
    </citation>
    <scope>NUCLEOTIDE SEQUENCE [LARGE SCALE GENOMIC DNA]</scope>
    <source>
        <strain evidence="2 3">Zn</strain>
    </source>
</reference>
<gene>
    <name evidence="2" type="ORF">OIDMADRAFT_138125</name>
</gene>
<evidence type="ECO:0000313" key="3">
    <source>
        <dbReference type="Proteomes" id="UP000054321"/>
    </source>
</evidence>
<dbReference type="Proteomes" id="UP000054321">
    <property type="component" value="Unassembled WGS sequence"/>
</dbReference>
<name>A0A0C3GPE2_OIDMZ</name>
<dbReference type="PANTHER" id="PTHR37017">
    <property type="entry name" value="AB HYDROLASE-1 DOMAIN-CONTAINING PROTEIN-RELATED"/>
    <property type="match status" value="1"/>
</dbReference>
<protein>
    <recommendedName>
        <fullName evidence="1">AB hydrolase-1 domain-containing protein</fullName>
    </recommendedName>
</protein>
<dbReference type="STRING" id="913774.A0A0C3GPE2"/>
<dbReference type="HOGENOM" id="CLU_046066_1_3_1"/>
<keyword evidence="3" id="KW-1185">Reference proteome</keyword>
<organism evidence="2 3">
    <name type="scientific">Oidiodendron maius (strain Zn)</name>
    <dbReference type="NCBI Taxonomy" id="913774"/>
    <lineage>
        <taxon>Eukaryota</taxon>
        <taxon>Fungi</taxon>
        <taxon>Dikarya</taxon>
        <taxon>Ascomycota</taxon>
        <taxon>Pezizomycotina</taxon>
        <taxon>Leotiomycetes</taxon>
        <taxon>Leotiomycetes incertae sedis</taxon>
        <taxon>Myxotrichaceae</taxon>
        <taxon>Oidiodendron</taxon>
    </lineage>
</organism>
<dbReference type="OrthoDB" id="1263307at2759"/>
<evidence type="ECO:0000313" key="2">
    <source>
        <dbReference type="EMBL" id="KIM93274.1"/>
    </source>
</evidence>
<dbReference type="InterPro" id="IPR029058">
    <property type="entry name" value="AB_hydrolase_fold"/>
</dbReference>
<dbReference type="PANTHER" id="PTHR37017:SF13">
    <property type="entry name" value="AB HYDROLASE-1 DOMAIN-CONTAINING PROTEIN"/>
    <property type="match status" value="1"/>
</dbReference>